<dbReference type="GO" id="GO:0016787">
    <property type="term" value="F:hydrolase activity"/>
    <property type="evidence" value="ECO:0007669"/>
    <property type="project" value="UniProtKB-KW"/>
</dbReference>
<dbReference type="InterPro" id="IPR035437">
    <property type="entry name" value="SNase_OB-fold_sf"/>
</dbReference>
<accession>A0A0G0M082</accession>
<gene>
    <name evidence="6" type="ORF">US86_C0001G0001</name>
</gene>
<evidence type="ECO:0000259" key="5">
    <source>
        <dbReference type="PROSITE" id="PS50830"/>
    </source>
</evidence>
<evidence type="ECO:0000313" key="7">
    <source>
        <dbReference type="Proteomes" id="UP000034235"/>
    </source>
</evidence>
<keyword evidence="3" id="KW-0378">Hydrolase</keyword>
<name>A0A0G0M082_9BACT</name>
<dbReference type="PANTHER" id="PTHR12302:SF3">
    <property type="entry name" value="SERINE_THREONINE-PROTEIN KINASE 31"/>
    <property type="match status" value="1"/>
</dbReference>
<dbReference type="PROSITE" id="PS50830">
    <property type="entry name" value="TNASE_3"/>
    <property type="match status" value="1"/>
</dbReference>
<dbReference type="AlphaFoldDB" id="A0A0G0M082"/>
<dbReference type="InterPro" id="IPR016071">
    <property type="entry name" value="Staphylococal_nuclease_OB-fold"/>
</dbReference>
<keyword evidence="1" id="KW-0540">Nuclease</keyword>
<sequence length="189" mass="21301">MFTPAQKNLILILVITLLSGAYLLTLGFKNSSSMPSPSPSSNSVLGESKDPDSTAFVTKVIDGDTIEIEIKGQNFKLRYIGINTPETVDPRRKVECFGKEAAKENQRLVEGREVILEKDISETDKFGRLLRYVYIKLDDGSKLFVNDYLVRQGFAQVSTYPPDTKYTMQFLQAEKEARENNRGLWGSCF</sequence>
<proteinExistence type="predicted"/>
<dbReference type="SMART" id="SM00318">
    <property type="entry name" value="SNc"/>
    <property type="match status" value="1"/>
</dbReference>
<dbReference type="EMBL" id="LBUP01000001">
    <property type="protein sequence ID" value="KKQ67074.1"/>
    <property type="molecule type" value="Genomic_DNA"/>
</dbReference>
<comment type="caution">
    <text evidence="6">The sequence shown here is derived from an EMBL/GenBank/DDBJ whole genome shotgun (WGS) entry which is preliminary data.</text>
</comment>
<dbReference type="SUPFAM" id="SSF50199">
    <property type="entry name" value="Staphylococcal nuclease"/>
    <property type="match status" value="1"/>
</dbReference>
<feature type="domain" description="TNase-like" evidence="5">
    <location>
        <begin position="51"/>
        <end position="187"/>
    </location>
</feature>
<keyword evidence="2" id="KW-0255">Endonuclease</keyword>
<organism evidence="6 7">
    <name type="scientific">Candidatus Daviesbacteria bacterium GW2011_GWA2_38_24</name>
    <dbReference type="NCBI Taxonomy" id="1618422"/>
    <lineage>
        <taxon>Bacteria</taxon>
        <taxon>Candidatus Daviesiibacteriota</taxon>
    </lineage>
</organism>
<dbReference type="Gene3D" id="2.40.50.90">
    <property type="match status" value="1"/>
</dbReference>
<evidence type="ECO:0000313" key="6">
    <source>
        <dbReference type="EMBL" id="KKQ67074.1"/>
    </source>
</evidence>
<feature type="region of interest" description="Disordered" evidence="4">
    <location>
        <begin position="31"/>
        <end position="51"/>
    </location>
</feature>
<evidence type="ECO:0000256" key="1">
    <source>
        <dbReference type="ARBA" id="ARBA00022722"/>
    </source>
</evidence>
<dbReference type="Pfam" id="PF00565">
    <property type="entry name" value="SNase"/>
    <property type="match status" value="1"/>
</dbReference>
<evidence type="ECO:0000256" key="4">
    <source>
        <dbReference type="SAM" id="MobiDB-lite"/>
    </source>
</evidence>
<feature type="compositionally biased region" description="Low complexity" evidence="4">
    <location>
        <begin position="31"/>
        <end position="43"/>
    </location>
</feature>
<reference evidence="6 7" key="1">
    <citation type="journal article" date="2015" name="Nature">
        <title>rRNA introns, odd ribosomes, and small enigmatic genomes across a large radiation of phyla.</title>
        <authorList>
            <person name="Brown C.T."/>
            <person name="Hug L.A."/>
            <person name="Thomas B.C."/>
            <person name="Sharon I."/>
            <person name="Castelle C.J."/>
            <person name="Singh A."/>
            <person name="Wilkins M.J."/>
            <person name="Williams K.H."/>
            <person name="Banfield J.F."/>
        </authorList>
    </citation>
    <scope>NUCLEOTIDE SEQUENCE [LARGE SCALE GENOMIC DNA]</scope>
</reference>
<evidence type="ECO:0000256" key="2">
    <source>
        <dbReference type="ARBA" id="ARBA00022759"/>
    </source>
</evidence>
<protein>
    <recommendedName>
        <fullName evidence="5">TNase-like domain-containing protein</fullName>
    </recommendedName>
</protein>
<dbReference type="PANTHER" id="PTHR12302">
    <property type="entry name" value="EBNA2 BINDING PROTEIN P100"/>
    <property type="match status" value="1"/>
</dbReference>
<dbReference type="Proteomes" id="UP000034235">
    <property type="component" value="Unassembled WGS sequence"/>
</dbReference>
<evidence type="ECO:0000256" key="3">
    <source>
        <dbReference type="ARBA" id="ARBA00022801"/>
    </source>
</evidence>
<dbReference type="GO" id="GO:0004519">
    <property type="term" value="F:endonuclease activity"/>
    <property type="evidence" value="ECO:0007669"/>
    <property type="project" value="UniProtKB-KW"/>
</dbReference>